<dbReference type="Gene3D" id="3.30.2010.20">
    <property type="match status" value="1"/>
</dbReference>
<protein>
    <recommendedName>
        <fullName evidence="3">Metallopeptidase family protein</fullName>
    </recommendedName>
</protein>
<comment type="caution">
    <text evidence="1">The sequence shown here is derived from an EMBL/GenBank/DDBJ whole genome shotgun (WGS) entry which is preliminary data.</text>
</comment>
<proteinExistence type="predicted"/>
<evidence type="ECO:0000313" key="2">
    <source>
        <dbReference type="Proteomes" id="UP000178880"/>
    </source>
</evidence>
<dbReference type="CDD" id="cd12952">
    <property type="entry name" value="MMP_ACEL2062"/>
    <property type="match status" value="1"/>
</dbReference>
<evidence type="ECO:0000313" key="1">
    <source>
        <dbReference type="EMBL" id="OGY99140.1"/>
    </source>
</evidence>
<dbReference type="AlphaFoldDB" id="A0A1G2CER5"/>
<dbReference type="STRING" id="1798650.A2945_04235"/>
<dbReference type="InterPro" id="IPR038555">
    <property type="entry name" value="Zincin_1_sf"/>
</dbReference>
<sequence length="127" mass="14486">MNQKDFKKLVAEGFEALPERFRALVKNVAIIVEDEPSAAVRAEEGLAEDETLFGRYVGIPHTERGDSYGIGATLPDVITIYQKPTEEEAEGNHARIREIVCDTVWHEIAHHFGMDEPEVRERERKRL</sequence>
<dbReference type="EMBL" id="MHLA01000020">
    <property type="protein sequence ID" value="OGY99140.1"/>
    <property type="molecule type" value="Genomic_DNA"/>
</dbReference>
<dbReference type="Pfam" id="PF06262">
    <property type="entry name" value="Zincin_1"/>
    <property type="match status" value="1"/>
</dbReference>
<accession>A0A1G2CER5</accession>
<dbReference type="Proteomes" id="UP000178880">
    <property type="component" value="Unassembled WGS sequence"/>
</dbReference>
<gene>
    <name evidence="1" type="ORF">A2945_04235</name>
</gene>
<dbReference type="InterPro" id="IPR010428">
    <property type="entry name" value="Zincin_1"/>
</dbReference>
<name>A0A1G2CER5_9BACT</name>
<dbReference type="SUPFAM" id="SSF55486">
    <property type="entry name" value="Metalloproteases ('zincins'), catalytic domain"/>
    <property type="match status" value="1"/>
</dbReference>
<organism evidence="1 2">
    <name type="scientific">Candidatus Liptonbacteria bacterium RIFCSPLOWO2_01_FULL_52_25</name>
    <dbReference type="NCBI Taxonomy" id="1798650"/>
    <lineage>
        <taxon>Bacteria</taxon>
        <taxon>Candidatus Liptoniibacteriota</taxon>
    </lineage>
</organism>
<evidence type="ECO:0008006" key="3">
    <source>
        <dbReference type="Google" id="ProtNLM"/>
    </source>
</evidence>
<reference evidence="1 2" key="1">
    <citation type="journal article" date="2016" name="Nat. Commun.">
        <title>Thousands of microbial genomes shed light on interconnected biogeochemical processes in an aquifer system.</title>
        <authorList>
            <person name="Anantharaman K."/>
            <person name="Brown C.T."/>
            <person name="Hug L.A."/>
            <person name="Sharon I."/>
            <person name="Castelle C.J."/>
            <person name="Probst A.J."/>
            <person name="Thomas B.C."/>
            <person name="Singh A."/>
            <person name="Wilkins M.J."/>
            <person name="Karaoz U."/>
            <person name="Brodie E.L."/>
            <person name="Williams K.H."/>
            <person name="Hubbard S.S."/>
            <person name="Banfield J.F."/>
        </authorList>
    </citation>
    <scope>NUCLEOTIDE SEQUENCE [LARGE SCALE GENOMIC DNA]</scope>
</reference>